<accession>A0ABW1EC66</accession>
<dbReference type="InterPro" id="IPR036280">
    <property type="entry name" value="Multihaem_cyt_sf"/>
</dbReference>
<dbReference type="PANTHER" id="PTHR35038:SF8">
    <property type="entry name" value="C-TYPE POLYHEME CYTOCHROME OMCC"/>
    <property type="match status" value="1"/>
</dbReference>
<dbReference type="RefSeq" id="WP_263336917.1">
    <property type="nucleotide sequence ID" value="NZ_JAGSYH010000004.1"/>
</dbReference>
<evidence type="ECO:0000313" key="4">
    <source>
        <dbReference type="Proteomes" id="UP001596091"/>
    </source>
</evidence>
<evidence type="ECO:0000256" key="1">
    <source>
        <dbReference type="ARBA" id="ARBA00022729"/>
    </source>
</evidence>
<keyword evidence="4" id="KW-1185">Reference proteome</keyword>
<dbReference type="InterPro" id="IPR051829">
    <property type="entry name" value="Multiheme_Cytochr_ET"/>
</dbReference>
<protein>
    <submittedName>
        <fullName evidence="3">Cytochrome P460 family protein</fullName>
    </submittedName>
</protein>
<proteinExistence type="predicted"/>
<dbReference type="Gene3D" id="3.50.70.20">
    <property type="entry name" value="Cytochrome P460"/>
    <property type="match status" value="1"/>
</dbReference>
<name>A0ABW1EC66_9BACT</name>
<dbReference type="InterPro" id="IPR038142">
    <property type="entry name" value="Cytochrome_P460_sp"/>
</dbReference>
<dbReference type="PANTHER" id="PTHR35038">
    <property type="entry name" value="DISSIMILATORY SULFITE REDUCTASE SIRA"/>
    <property type="match status" value="1"/>
</dbReference>
<feature type="chain" id="PRO_5046714180" evidence="2">
    <location>
        <begin position="19"/>
        <end position="935"/>
    </location>
</feature>
<gene>
    <name evidence="3" type="ORF">ACFPT7_04695</name>
</gene>
<reference evidence="4" key="1">
    <citation type="journal article" date="2019" name="Int. J. Syst. Evol. Microbiol.">
        <title>The Global Catalogue of Microorganisms (GCM) 10K type strain sequencing project: providing services to taxonomists for standard genome sequencing and annotation.</title>
        <authorList>
            <consortium name="The Broad Institute Genomics Platform"/>
            <consortium name="The Broad Institute Genome Sequencing Center for Infectious Disease"/>
            <person name="Wu L."/>
            <person name="Ma J."/>
        </authorList>
    </citation>
    <scope>NUCLEOTIDE SEQUENCE [LARGE SCALE GENOMIC DNA]</scope>
    <source>
        <strain evidence="4">JCM 4087</strain>
    </source>
</reference>
<sequence>MRVLIAIVVLFLAITARAQEAQNPCPDAQPVPPPLHLPATMPAGEPFQFEQQVLKYLSTLDYRKLGWCRDKWVRDTGPLMNGNAAIVHPAVHIYYSPEVSHWLLNGRQGDIPDGAVIIKEQFAPVPAARYRDIPEQSLGCSNDWTIMIRNSKASLDGWFWAEVWNGSKPSNSMKFTNKFQYPNAGYGLYCLRCHASAERQLTFSSLNNIEGAPGWPLQFRVDNSWMADSADTPPTTCGNGKSLIDFIQQSGISLSEWRTLRGEEVIEPSRFPSHEKNAAIQEDVEGVRFGAKLRTPTRQLLAIHAPAIQKFPPETLDDVLARPKAAGMQASESLPDFVTSSQCLGCHSGLTNTSLGPAMVLTSTSSPTINVSPYGEWRWSPMGLAGRDPVFYSQLDSELAFLKEHSQKQGVIDKCMTCHGAMGKRSFAAEHPKEDFDVNFVYDTDPASEGFKYGGLARDGISCEVCHRMAPPKDASLPYFLEHHINGVYDITPSNELNGPFKDDVITTYPMDTGLNIKPKHNDYIQSPQMCGTCHTILLPVVDSPKPDTTSVEQATYPEWLNSDYRDEYGSVGATAKTCQDCHMPSGYINARTNLYASSIKDRIAIVQDLTYPVTDHLATPDELNVRYREEGYRRHELLGTNGFLLQMFQQPVNDEGNNEVLGVRMADYMTGLTTDLEAASNNVVQQAQSITAAVVVTKWEVQDSKLIVEVTVVNKAGHRFPSGVGFRRAFLELQATMNGKPFFTSGATNDKGQITNFAGQVLPTESFAGGKYQAHFSQTNPIRSSDQVQIYEELTKNADGQFTTSFTRRDFDIKDNRLLPRGWSLKGPADLKIPEPYLHATWPVGDALKDPAYLSGRGESIVRYEIPLPAGANAGNINATVKLYLQTMPPYFLADRGQTKTPATARLEFLANSLGTLENTDYENWKLLIASATK</sequence>
<dbReference type="EMBL" id="JBHSPH010000002">
    <property type="protein sequence ID" value="MFC5861579.1"/>
    <property type="molecule type" value="Genomic_DNA"/>
</dbReference>
<organism evidence="3 4">
    <name type="scientific">Acidicapsa dinghuensis</name>
    <dbReference type="NCBI Taxonomy" id="2218256"/>
    <lineage>
        <taxon>Bacteria</taxon>
        <taxon>Pseudomonadati</taxon>
        <taxon>Acidobacteriota</taxon>
        <taxon>Terriglobia</taxon>
        <taxon>Terriglobales</taxon>
        <taxon>Acidobacteriaceae</taxon>
        <taxon>Acidicapsa</taxon>
    </lineage>
</organism>
<comment type="caution">
    <text evidence="3">The sequence shown here is derived from an EMBL/GenBank/DDBJ whole genome shotgun (WGS) entry which is preliminary data.</text>
</comment>
<dbReference type="Gene3D" id="1.10.1130.10">
    <property type="entry name" value="Flavocytochrome C3, Chain A"/>
    <property type="match status" value="1"/>
</dbReference>
<dbReference type="SUPFAM" id="SSF48695">
    <property type="entry name" value="Multiheme cytochromes"/>
    <property type="match status" value="2"/>
</dbReference>
<evidence type="ECO:0000256" key="2">
    <source>
        <dbReference type="SAM" id="SignalP"/>
    </source>
</evidence>
<dbReference type="Proteomes" id="UP001596091">
    <property type="component" value="Unassembled WGS sequence"/>
</dbReference>
<evidence type="ECO:0000313" key="3">
    <source>
        <dbReference type="EMBL" id="MFC5861579.1"/>
    </source>
</evidence>
<feature type="signal peptide" evidence="2">
    <location>
        <begin position="1"/>
        <end position="18"/>
    </location>
</feature>
<keyword evidence="1 2" id="KW-0732">Signal</keyword>